<proteinExistence type="predicted"/>
<accession>A0ABU4AP60</accession>
<name>A0ABU4AP60_9HYPH</name>
<dbReference type="RefSeq" id="WP_317562074.1">
    <property type="nucleotide sequence ID" value="NZ_JAWLIP010000008.1"/>
</dbReference>
<dbReference type="InterPro" id="IPR045499">
    <property type="entry name" value="DUF6492"/>
</dbReference>
<dbReference type="Pfam" id="PF20102">
    <property type="entry name" value="DUF6492"/>
    <property type="match status" value="1"/>
</dbReference>
<dbReference type="Proteomes" id="UP001185659">
    <property type="component" value="Unassembled WGS sequence"/>
</dbReference>
<protein>
    <submittedName>
        <fullName evidence="1">DUF6492 family protein</fullName>
    </submittedName>
</protein>
<sequence length="290" mass="33629">MGAQQNAAIVTPSYAGDFERCRLLCESMDRYVTGYTRHYLLVASHDVERFRALETDRRVVVNERDLLPSWLHAVRDPTSLFRRHVWLSTRLAPLRGWHVQQLRRIAFAEKATEDALVYCDSDVVFLKPFDCGDFWRDGQMRLYRKSGGMHSLMDMGHRDWLANAGRALDLPAGQTSDHDYITTLIAWRRETVLDMLRRIETVHGRPWINVVASDRRFSECILYGRYVDEVLNGEGHFHDDRALCHIYWLGPELDETGIERFIAGMEPYQVAIGIQSFTETSLEPLRRVIG</sequence>
<evidence type="ECO:0000313" key="2">
    <source>
        <dbReference type="Proteomes" id="UP001185659"/>
    </source>
</evidence>
<reference evidence="1 2" key="1">
    <citation type="submission" date="2023-10" db="EMBL/GenBank/DDBJ databases">
        <authorList>
            <person name="Venkata Ramana C."/>
            <person name="Sasikala C."/>
            <person name="Dhurka M."/>
        </authorList>
    </citation>
    <scope>NUCLEOTIDE SEQUENCE [LARGE SCALE GENOMIC DNA]</scope>
    <source>
        <strain evidence="1 2">KCTC 32151</strain>
    </source>
</reference>
<comment type="caution">
    <text evidence="1">The sequence shown here is derived from an EMBL/GenBank/DDBJ whole genome shotgun (WGS) entry which is preliminary data.</text>
</comment>
<evidence type="ECO:0000313" key="1">
    <source>
        <dbReference type="EMBL" id="MDV6228029.1"/>
    </source>
</evidence>
<dbReference type="EMBL" id="JAWLIP010000008">
    <property type="protein sequence ID" value="MDV6228029.1"/>
    <property type="molecule type" value="Genomic_DNA"/>
</dbReference>
<gene>
    <name evidence="1" type="ORF">R2G56_17170</name>
</gene>
<organism evidence="1 2">
    <name type="scientific">Nitratireductor aquimarinus</name>
    <dbReference type="NCBI Taxonomy" id="889300"/>
    <lineage>
        <taxon>Bacteria</taxon>
        <taxon>Pseudomonadati</taxon>
        <taxon>Pseudomonadota</taxon>
        <taxon>Alphaproteobacteria</taxon>
        <taxon>Hyphomicrobiales</taxon>
        <taxon>Phyllobacteriaceae</taxon>
        <taxon>Nitratireductor</taxon>
    </lineage>
</organism>
<keyword evidence="2" id="KW-1185">Reference proteome</keyword>